<comment type="caution">
    <text evidence="1">The sequence shown here is derived from an EMBL/GenBank/DDBJ whole genome shotgun (WGS) entry which is preliminary data.</text>
</comment>
<dbReference type="RefSeq" id="WP_166388854.1">
    <property type="nucleotide sequence ID" value="NZ_BAAATT010000020.1"/>
</dbReference>
<proteinExistence type="predicted"/>
<reference evidence="1" key="1">
    <citation type="submission" date="2021-01" db="EMBL/GenBank/DDBJ databases">
        <title>Whole genome shotgun sequence of Catellatospora methionotrophica NBRC 14553.</title>
        <authorList>
            <person name="Komaki H."/>
            <person name="Tamura T."/>
        </authorList>
    </citation>
    <scope>NUCLEOTIDE SEQUENCE</scope>
    <source>
        <strain evidence="1">NBRC 14553</strain>
    </source>
</reference>
<protein>
    <submittedName>
        <fullName evidence="1">Uncharacterized protein</fullName>
    </submittedName>
</protein>
<dbReference type="Proteomes" id="UP000660339">
    <property type="component" value="Unassembled WGS sequence"/>
</dbReference>
<gene>
    <name evidence="1" type="ORF">Cme02nite_72550</name>
</gene>
<dbReference type="AlphaFoldDB" id="A0A8J3LD87"/>
<organism evidence="1 2">
    <name type="scientific">Catellatospora methionotrophica</name>
    <dbReference type="NCBI Taxonomy" id="121620"/>
    <lineage>
        <taxon>Bacteria</taxon>
        <taxon>Bacillati</taxon>
        <taxon>Actinomycetota</taxon>
        <taxon>Actinomycetes</taxon>
        <taxon>Micromonosporales</taxon>
        <taxon>Micromonosporaceae</taxon>
        <taxon>Catellatospora</taxon>
    </lineage>
</organism>
<keyword evidence="2" id="KW-1185">Reference proteome</keyword>
<evidence type="ECO:0000313" key="2">
    <source>
        <dbReference type="Proteomes" id="UP000660339"/>
    </source>
</evidence>
<name>A0A8J3LD87_9ACTN</name>
<dbReference type="EMBL" id="BONJ01000045">
    <property type="protein sequence ID" value="GIG18923.1"/>
    <property type="molecule type" value="Genomic_DNA"/>
</dbReference>
<sequence>MSGPTFWLAANGDGVQMSDTVALAEGNGVIIATTVTGCPVIEVTAGQHTGEHLGVRPSAILSRITRARPRSSPHPPPA</sequence>
<accession>A0A8J3LD87</accession>
<evidence type="ECO:0000313" key="1">
    <source>
        <dbReference type="EMBL" id="GIG18923.1"/>
    </source>
</evidence>